<accession>A0AAD8WT23</accession>
<dbReference type="AlphaFoldDB" id="A0AAD8WT23"/>
<dbReference type="PANTHER" id="PTHR33065">
    <property type="entry name" value="OS07G0486400 PROTEIN"/>
    <property type="match status" value="1"/>
</dbReference>
<keyword evidence="3" id="KW-1185">Reference proteome</keyword>
<dbReference type="PANTHER" id="PTHR33065:SF101">
    <property type="entry name" value="DUF6598 DOMAIN-CONTAINING PROTEIN"/>
    <property type="match status" value="1"/>
</dbReference>
<dbReference type="EMBL" id="JAUUTY010000002">
    <property type="protein sequence ID" value="KAK1679545.1"/>
    <property type="molecule type" value="Genomic_DNA"/>
</dbReference>
<evidence type="ECO:0000313" key="3">
    <source>
        <dbReference type="Proteomes" id="UP001231189"/>
    </source>
</evidence>
<comment type="caution">
    <text evidence="2">The sequence shown here is derived from an EMBL/GenBank/DDBJ whole genome shotgun (WGS) entry which is preliminary data.</text>
</comment>
<name>A0AAD8WT23_LOLMU</name>
<dbReference type="InterPro" id="IPR046533">
    <property type="entry name" value="DUF6598"/>
</dbReference>
<proteinExistence type="predicted"/>
<gene>
    <name evidence="2" type="ORF">QYE76_040393</name>
</gene>
<feature type="domain" description="DUF6598" evidence="1">
    <location>
        <begin position="138"/>
        <end position="280"/>
    </location>
</feature>
<dbReference type="Proteomes" id="UP001231189">
    <property type="component" value="Unassembled WGS sequence"/>
</dbReference>
<sequence>MQIPHPILRLLRRPGVAASHHPMHRLSSTSHPALTSMASAPPCLLTPTLAPRVSPFIVAPSPPVRCVSQIAAKDPDDVIPMELEKLAKGRHRDGSIYRASHSWKRYYKVADRNETRLPDPTDCVFYDGTCIRHIPTRLLQIFSLKLAELSGNLGSVELYGNVALRDHMDPLLNYLVNISRNDPIIVKQGSLINMTGPKRGIDLYGTALVEYDMRCKTTCGDLQLIDGISAIDDLWGTWNRAFTKRVYGDCGSVDITVSRIDDAVQATIEVVISEVQSTVSICVSLVL</sequence>
<evidence type="ECO:0000259" key="1">
    <source>
        <dbReference type="Pfam" id="PF20241"/>
    </source>
</evidence>
<protein>
    <recommendedName>
        <fullName evidence="1">DUF6598 domain-containing protein</fullName>
    </recommendedName>
</protein>
<reference evidence="2" key="1">
    <citation type="submission" date="2023-07" db="EMBL/GenBank/DDBJ databases">
        <title>A chromosome-level genome assembly of Lolium multiflorum.</title>
        <authorList>
            <person name="Chen Y."/>
            <person name="Copetti D."/>
            <person name="Kolliker R."/>
            <person name="Studer B."/>
        </authorList>
    </citation>
    <scope>NUCLEOTIDE SEQUENCE</scope>
    <source>
        <strain evidence="2">02402/16</strain>
        <tissue evidence="2">Leaf</tissue>
    </source>
</reference>
<dbReference type="Pfam" id="PF20241">
    <property type="entry name" value="DUF6598"/>
    <property type="match status" value="1"/>
</dbReference>
<organism evidence="2 3">
    <name type="scientific">Lolium multiflorum</name>
    <name type="common">Italian ryegrass</name>
    <name type="synonym">Lolium perenne subsp. multiflorum</name>
    <dbReference type="NCBI Taxonomy" id="4521"/>
    <lineage>
        <taxon>Eukaryota</taxon>
        <taxon>Viridiplantae</taxon>
        <taxon>Streptophyta</taxon>
        <taxon>Embryophyta</taxon>
        <taxon>Tracheophyta</taxon>
        <taxon>Spermatophyta</taxon>
        <taxon>Magnoliopsida</taxon>
        <taxon>Liliopsida</taxon>
        <taxon>Poales</taxon>
        <taxon>Poaceae</taxon>
        <taxon>BOP clade</taxon>
        <taxon>Pooideae</taxon>
        <taxon>Poodae</taxon>
        <taxon>Poeae</taxon>
        <taxon>Poeae Chloroplast Group 2 (Poeae type)</taxon>
        <taxon>Loliodinae</taxon>
        <taxon>Loliinae</taxon>
        <taxon>Lolium</taxon>
    </lineage>
</organism>
<evidence type="ECO:0000313" key="2">
    <source>
        <dbReference type="EMBL" id="KAK1679545.1"/>
    </source>
</evidence>